<sequence length="98" mass="11524">MDWTKYQIELTGMTKTVENITKDPYIIGYMEILKNSIYDQEIKLVNLTSNKMVDWYQSHLNDILCDQFVYDKENHKKTFALLVELKNESSKLIANALS</sequence>
<reference evidence="2" key="1">
    <citation type="submission" date="2023-07" db="EMBL/GenBank/DDBJ databases">
        <title>Novel Mycoplasma species identified in domestic and wild animals.</title>
        <authorList>
            <person name="Volokhov D.V."/>
            <person name="Furtak V.A."/>
            <person name="Zagorodnyaya T.A."/>
        </authorList>
    </citation>
    <scope>NUCLEOTIDE SEQUENCE [LARGE SCALE GENOMIC DNA]</scope>
    <source>
        <strain evidence="2">92-19</strain>
    </source>
</reference>
<accession>A0ABT2PWI8</accession>
<proteinExistence type="predicted"/>
<name>A0ABT2PWI8_9MOLU</name>
<dbReference type="EMBL" id="JAOEGN010000001">
    <property type="protein sequence ID" value="MCU0104092.1"/>
    <property type="molecule type" value="Genomic_DNA"/>
</dbReference>
<evidence type="ECO:0000313" key="2">
    <source>
        <dbReference type="Proteomes" id="UP001209076"/>
    </source>
</evidence>
<protein>
    <submittedName>
        <fullName evidence="1">Uncharacterized protein</fullName>
    </submittedName>
</protein>
<gene>
    <name evidence="1" type="ORF">N7603_00260</name>
</gene>
<comment type="caution">
    <text evidence="1">The sequence shown here is derived from an EMBL/GenBank/DDBJ whole genome shotgun (WGS) entry which is preliminary data.</text>
</comment>
<keyword evidence="2" id="KW-1185">Reference proteome</keyword>
<dbReference type="RefSeq" id="WP_262095303.1">
    <property type="nucleotide sequence ID" value="NZ_JAOEGN010000001.1"/>
</dbReference>
<dbReference type="Proteomes" id="UP001209076">
    <property type="component" value="Unassembled WGS sequence"/>
</dbReference>
<evidence type="ECO:0000313" key="1">
    <source>
        <dbReference type="EMBL" id="MCU0104092.1"/>
    </source>
</evidence>
<organism evidence="1 2">
    <name type="scientific">Paracholeplasma vituli</name>
    <dbReference type="NCBI Taxonomy" id="69473"/>
    <lineage>
        <taxon>Bacteria</taxon>
        <taxon>Bacillati</taxon>
        <taxon>Mycoplasmatota</taxon>
        <taxon>Mollicutes</taxon>
        <taxon>Acholeplasmatales</taxon>
        <taxon>Acholeplasmataceae</taxon>
        <taxon>Paracholeplasma</taxon>
    </lineage>
</organism>